<dbReference type="RefSeq" id="WP_149368780.1">
    <property type="nucleotide sequence ID" value="NZ_CP043550.1"/>
</dbReference>
<proteinExistence type="predicted"/>
<dbReference type="Proteomes" id="UP000322509">
    <property type="component" value="Chromosome"/>
</dbReference>
<evidence type="ECO:0000313" key="2">
    <source>
        <dbReference type="Proteomes" id="UP000322509"/>
    </source>
</evidence>
<reference evidence="1 2" key="1">
    <citation type="submission" date="2019-09" db="EMBL/GenBank/DDBJ databases">
        <title>Complete genome sequence of Francisella marina E103-15.</title>
        <authorList>
            <person name="Tekedar H.C."/>
            <person name="Griffin M.J."/>
            <person name="Waldbieser G.C."/>
            <person name="Soto E."/>
        </authorList>
    </citation>
    <scope>NUCLEOTIDE SEQUENCE [LARGE SCALE GENOMIC DNA]</scope>
    <source>
        <strain evidence="1 2">E103-15</strain>
    </source>
</reference>
<organism evidence="1 2">
    <name type="scientific">Francisella marina</name>
    <dbReference type="NCBI Taxonomy" id="2249302"/>
    <lineage>
        <taxon>Bacteria</taxon>
        <taxon>Pseudomonadati</taxon>
        <taxon>Pseudomonadota</taxon>
        <taxon>Gammaproteobacteria</taxon>
        <taxon>Thiotrichales</taxon>
        <taxon>Francisellaceae</taxon>
        <taxon>Francisella</taxon>
    </lineage>
</organism>
<name>A0ABX5ZH77_9GAMM</name>
<evidence type="ECO:0000313" key="1">
    <source>
        <dbReference type="EMBL" id="QEO57600.1"/>
    </source>
</evidence>
<dbReference type="EMBL" id="CP043550">
    <property type="protein sequence ID" value="QEO57600.1"/>
    <property type="molecule type" value="Genomic_DNA"/>
</dbReference>
<sequence length="146" mass="17991">MNKEDIVLYKKLNDELEERCDEVYKSINFNVIKKLDSIDNAELQQRVKNKLSYFEYFYDYTYIEDIEEEHIYLRLEKSHDIDNEHGNIRLPISFIVSNDEKEIENFVEDKFKKIFDKLKIEDENKTSPRDRRYQKYLELKKEFENI</sequence>
<accession>A0ABX5ZH77</accession>
<protein>
    <submittedName>
        <fullName evidence="1">Uncharacterized protein</fullName>
    </submittedName>
</protein>
<gene>
    <name evidence="1" type="ORF">F0R74_06935</name>
</gene>
<keyword evidence="2" id="KW-1185">Reference proteome</keyword>